<reference evidence="2" key="1">
    <citation type="submission" date="2018-05" db="EMBL/GenBank/DDBJ databases">
        <authorList>
            <person name="Lanie J.A."/>
            <person name="Ng W.-L."/>
            <person name="Kazmierczak K.M."/>
            <person name="Andrzejewski T.M."/>
            <person name="Davidsen T.M."/>
            <person name="Wayne K.J."/>
            <person name="Tettelin H."/>
            <person name="Glass J.I."/>
            <person name="Rusch D."/>
            <person name="Podicherti R."/>
            <person name="Tsui H.-C.T."/>
            <person name="Winkler M.E."/>
        </authorList>
    </citation>
    <scope>NUCLEOTIDE SEQUENCE</scope>
</reference>
<sequence length="24" mass="2980">MALRKKGKHKRWADQKADRRRSKQ</sequence>
<dbReference type="AlphaFoldDB" id="A0A382PBM5"/>
<organism evidence="2">
    <name type="scientific">marine metagenome</name>
    <dbReference type="NCBI Taxonomy" id="408172"/>
    <lineage>
        <taxon>unclassified sequences</taxon>
        <taxon>metagenomes</taxon>
        <taxon>ecological metagenomes</taxon>
    </lineage>
</organism>
<accession>A0A382PBM5</accession>
<evidence type="ECO:0000256" key="1">
    <source>
        <dbReference type="SAM" id="MobiDB-lite"/>
    </source>
</evidence>
<gene>
    <name evidence="2" type="ORF">METZ01_LOCUS323647</name>
</gene>
<evidence type="ECO:0000313" key="2">
    <source>
        <dbReference type="EMBL" id="SVC70793.1"/>
    </source>
</evidence>
<proteinExistence type="predicted"/>
<protein>
    <submittedName>
        <fullName evidence="2">Uncharacterized protein</fullName>
    </submittedName>
</protein>
<feature type="non-terminal residue" evidence="2">
    <location>
        <position position="24"/>
    </location>
</feature>
<feature type="region of interest" description="Disordered" evidence="1">
    <location>
        <begin position="1"/>
        <end position="24"/>
    </location>
</feature>
<feature type="compositionally biased region" description="Basic residues" evidence="1">
    <location>
        <begin position="1"/>
        <end position="11"/>
    </location>
</feature>
<dbReference type="EMBL" id="UINC01106256">
    <property type="protein sequence ID" value="SVC70793.1"/>
    <property type="molecule type" value="Genomic_DNA"/>
</dbReference>
<name>A0A382PBM5_9ZZZZ</name>